<comment type="caution">
    <text evidence="7">The sequence shown here is derived from an EMBL/GenBank/DDBJ whole genome shotgun (WGS) entry which is preliminary data.</text>
</comment>
<feature type="repeat" description="WD" evidence="5">
    <location>
        <begin position="300"/>
        <end position="339"/>
    </location>
</feature>
<evidence type="ECO:0000256" key="6">
    <source>
        <dbReference type="SAM" id="MobiDB-lite"/>
    </source>
</evidence>
<dbReference type="FunFam" id="2.130.10.10:FF:000715">
    <property type="entry name" value="F-box protein MET30"/>
    <property type="match status" value="1"/>
</dbReference>
<accession>A0A1B7NM66</accession>
<evidence type="ECO:0000256" key="5">
    <source>
        <dbReference type="PROSITE-ProRule" id="PRU00221"/>
    </source>
</evidence>
<dbReference type="SUPFAM" id="SSF50998">
    <property type="entry name" value="Quinoprotein alcohol dehydrogenase-like"/>
    <property type="match status" value="1"/>
</dbReference>
<dbReference type="AlphaFoldDB" id="A0A1B7NM66"/>
<dbReference type="InterPro" id="IPR015943">
    <property type="entry name" value="WD40/YVTN_repeat-like_dom_sf"/>
</dbReference>
<dbReference type="PRINTS" id="PR00320">
    <property type="entry name" value="GPROTEINBRPT"/>
</dbReference>
<evidence type="ECO:0000256" key="2">
    <source>
        <dbReference type="ARBA" id="ARBA00022574"/>
    </source>
</evidence>
<dbReference type="PROSITE" id="PS50082">
    <property type="entry name" value="WD_REPEATS_2"/>
    <property type="match status" value="5"/>
</dbReference>
<comment type="pathway">
    <text evidence="1">Protein modification; protein ubiquitination.</text>
</comment>
<protein>
    <submittedName>
        <fullName evidence="7">Uncharacterized protein</fullName>
    </submittedName>
</protein>
<dbReference type="PROSITE" id="PS00678">
    <property type="entry name" value="WD_REPEATS_1"/>
    <property type="match status" value="2"/>
</dbReference>
<dbReference type="SMART" id="SM00320">
    <property type="entry name" value="WD40"/>
    <property type="match status" value="7"/>
</dbReference>
<dbReference type="InterPro" id="IPR019775">
    <property type="entry name" value="WD40_repeat_CS"/>
</dbReference>
<evidence type="ECO:0000313" key="8">
    <source>
        <dbReference type="Proteomes" id="UP000091918"/>
    </source>
</evidence>
<proteinExistence type="predicted"/>
<dbReference type="STRING" id="1658172.A0A1B7NM66"/>
<dbReference type="PROSITE" id="PS50294">
    <property type="entry name" value="WD_REPEATS_REGION"/>
    <property type="match status" value="3"/>
</dbReference>
<feature type="repeat" description="WD" evidence="5">
    <location>
        <begin position="484"/>
        <end position="505"/>
    </location>
</feature>
<feature type="repeat" description="WD" evidence="5">
    <location>
        <begin position="260"/>
        <end position="299"/>
    </location>
</feature>
<dbReference type="Proteomes" id="UP000091918">
    <property type="component" value="Unassembled WGS sequence"/>
</dbReference>
<dbReference type="InterPro" id="IPR001680">
    <property type="entry name" value="WD40_rpt"/>
</dbReference>
<dbReference type="PANTHER" id="PTHR19872">
    <property type="entry name" value="UBIQUITIN LIGASE SPECIFICITY FACTOR/HREP PROTEIN"/>
    <property type="match status" value="1"/>
</dbReference>
<keyword evidence="8" id="KW-1185">Reference proteome</keyword>
<keyword evidence="4" id="KW-0833">Ubl conjugation pathway</keyword>
<dbReference type="InterPro" id="IPR020472">
    <property type="entry name" value="WD40_PAC1"/>
</dbReference>
<feature type="repeat" description="WD" evidence="5">
    <location>
        <begin position="220"/>
        <end position="259"/>
    </location>
</feature>
<reference evidence="7 8" key="1">
    <citation type="submission" date="2015-07" db="EMBL/GenBank/DDBJ databases">
        <title>Emmonsia species relationships and genome sequence.</title>
        <authorList>
            <person name="Cuomo C.A."/>
            <person name="Schwartz I.S."/>
            <person name="Kenyon C."/>
            <person name="de Hoog G.S."/>
            <person name="Govender N.P."/>
            <person name="Botha A."/>
            <person name="Moreno L."/>
            <person name="de Vries M."/>
            <person name="Munoz J.F."/>
            <person name="Stielow J.B."/>
        </authorList>
    </citation>
    <scope>NUCLEOTIDE SEQUENCE [LARGE SCALE GENOMIC DNA]</scope>
    <source>
        <strain evidence="7 8">CBS 136260</strain>
    </source>
</reference>
<gene>
    <name evidence="7" type="ORF">ACJ72_07782</name>
</gene>
<dbReference type="InterPro" id="IPR051075">
    <property type="entry name" value="SCF_subunit_WD-repeat"/>
</dbReference>
<evidence type="ECO:0000256" key="1">
    <source>
        <dbReference type="ARBA" id="ARBA00004906"/>
    </source>
</evidence>
<dbReference type="CDD" id="cd00200">
    <property type="entry name" value="WD40"/>
    <property type="match status" value="1"/>
</dbReference>
<dbReference type="InterPro" id="IPR011047">
    <property type="entry name" value="Quinoprotein_ADH-like_sf"/>
</dbReference>
<evidence type="ECO:0000313" key="7">
    <source>
        <dbReference type="EMBL" id="OAX77914.1"/>
    </source>
</evidence>
<dbReference type="Pfam" id="PF00400">
    <property type="entry name" value="WD40"/>
    <property type="match status" value="6"/>
</dbReference>
<keyword evidence="2 5" id="KW-0853">WD repeat</keyword>
<keyword evidence="3" id="KW-0677">Repeat</keyword>
<dbReference type="OrthoDB" id="5580488at2759"/>
<feature type="region of interest" description="Disordered" evidence="6">
    <location>
        <begin position="154"/>
        <end position="175"/>
    </location>
</feature>
<dbReference type="PANTHER" id="PTHR19872:SF9">
    <property type="entry name" value="UBIQUITIN-BINDING SDF UBIQUITIN LIGASE COMPLEX SUBUNIT"/>
    <property type="match status" value="1"/>
</dbReference>
<sequence>MSSLPPTSRQNSAIRSISDRPSCYRHKLRLPYQKLADEASELETLSSKSQEKITSIWASFSNSPDKERRILIDGLLARCCSSQLSYISTSIKVLIRINFFAVLPTELSYRILRMRVEPSFIATARAVSAVSEPGPSKSSLEYWNPIRKVDGLETNTDVSPSHSSSTSPPPAKRQRVLHHHDVKLEPSCYSRQTRSWKEVYRERFMVELNWKHGRYRTTILEGHNDSVMCLQIHDNYLATGSYDTTVKLWDLDSGELIRTFEGHTAGIRALQFDGHKIISGSLDHTIKIWNWQTGKCMLTISGHNDGITGLDVAGNILTSSSVDETIKAWNFVNKEAFTLRGHTEGVNSVKFDAVSRTLISASDDLTLRLWDLDTRQCIRIFEGHCEQVQQVAFLSPQTEHSLEPSLADSNLMATCDKAVEGIQVNYGSGFLTYPERPLPPLYAISASLDDTLRLWNTASGACERVNFCHTKGIWALAVDGLRAVSGAGDSVAKVWDVVTGDCVRTVTGHTAPVTCVALTDSVMATGSDDCRVIVSNFKP</sequence>
<dbReference type="Gene3D" id="2.130.10.10">
    <property type="entry name" value="YVTN repeat-like/Quinoprotein amine dehydrogenase"/>
    <property type="match status" value="2"/>
</dbReference>
<dbReference type="EMBL" id="LGUA01001918">
    <property type="protein sequence ID" value="OAX77914.1"/>
    <property type="molecule type" value="Genomic_DNA"/>
</dbReference>
<name>A0A1B7NM66_9EURO</name>
<feature type="repeat" description="WD" evidence="5">
    <location>
        <begin position="339"/>
        <end position="380"/>
    </location>
</feature>
<evidence type="ECO:0000256" key="3">
    <source>
        <dbReference type="ARBA" id="ARBA00022737"/>
    </source>
</evidence>
<evidence type="ECO:0000256" key="4">
    <source>
        <dbReference type="ARBA" id="ARBA00022786"/>
    </source>
</evidence>
<organism evidence="7 8">
    <name type="scientific">Emergomyces africanus</name>
    <dbReference type="NCBI Taxonomy" id="1955775"/>
    <lineage>
        <taxon>Eukaryota</taxon>
        <taxon>Fungi</taxon>
        <taxon>Dikarya</taxon>
        <taxon>Ascomycota</taxon>
        <taxon>Pezizomycotina</taxon>
        <taxon>Eurotiomycetes</taxon>
        <taxon>Eurotiomycetidae</taxon>
        <taxon>Onygenales</taxon>
        <taxon>Ajellomycetaceae</taxon>
        <taxon>Emergomyces</taxon>
    </lineage>
</organism>